<proteinExistence type="predicted"/>
<dbReference type="EMBL" id="LR798289">
    <property type="protein sequence ID" value="CAB5220691.1"/>
    <property type="molecule type" value="Genomic_DNA"/>
</dbReference>
<gene>
    <name evidence="1" type="ORF">UFOVP357_15</name>
</gene>
<protein>
    <submittedName>
        <fullName evidence="1">Uncharacterized protein</fullName>
    </submittedName>
</protein>
<name>A0A6J7WRS3_9CAUD</name>
<evidence type="ECO:0000313" key="1">
    <source>
        <dbReference type="EMBL" id="CAB5220691.1"/>
    </source>
</evidence>
<organism evidence="1">
    <name type="scientific">uncultured Caudovirales phage</name>
    <dbReference type="NCBI Taxonomy" id="2100421"/>
    <lineage>
        <taxon>Viruses</taxon>
        <taxon>Duplodnaviria</taxon>
        <taxon>Heunggongvirae</taxon>
        <taxon>Uroviricota</taxon>
        <taxon>Caudoviricetes</taxon>
        <taxon>Peduoviridae</taxon>
        <taxon>Maltschvirus</taxon>
        <taxon>Maltschvirus maltsch</taxon>
    </lineage>
</organism>
<accession>A0A6J7WRS3</accession>
<sequence>MPITISDTFTRANTTNGTLGSTETGVVLPWQNATNWRISTNTATNDSLSASPTWVLLDQSSVTASVLTGSTNGPGVAFWVQDANDYWMAYMYSNRYLDSVTTNCSAPCSTTITSCTCGGCNTNATTYTRSTSTGAGTSGSIGTCAGCSVGSCGAAPTCTSAGSFNYGTYVSACGGSCTSRQVSNQACIATNSCGSFSTVNSCVNSCTASATIKKCGTRSCGEIGTICTTASGCGYNTATNRNCTGNCTKSGGGNVNAPNSCAGTANTCPPCAEGSTNNYRREYYFRVARVVAGSITNVVDTLYSDTTSSGISVAAIKVITTNGSYRAIGYTDTAMTTIGVDTGTLASAQNDYLASVGHGMIRMDMGTASPNLGNAVDNFTLVYEPLGGDSVGIIQG</sequence>
<reference evidence="1" key="1">
    <citation type="submission" date="2020-05" db="EMBL/GenBank/DDBJ databases">
        <authorList>
            <person name="Chiriac C."/>
            <person name="Salcher M."/>
            <person name="Ghai R."/>
            <person name="Kavagutti S V."/>
        </authorList>
    </citation>
    <scope>NUCLEOTIDE SEQUENCE</scope>
</reference>